<keyword evidence="9" id="KW-1185">Reference proteome</keyword>
<organism evidence="9 10">
    <name type="scientific">Priapulus caudatus</name>
    <name type="common">Priapulid worm</name>
    <dbReference type="NCBI Taxonomy" id="37621"/>
    <lineage>
        <taxon>Eukaryota</taxon>
        <taxon>Metazoa</taxon>
        <taxon>Ecdysozoa</taxon>
        <taxon>Scalidophora</taxon>
        <taxon>Priapulida</taxon>
        <taxon>Priapulimorpha</taxon>
        <taxon>Priapulimorphida</taxon>
        <taxon>Priapulidae</taxon>
        <taxon>Priapulus</taxon>
    </lineage>
</organism>
<feature type="region of interest" description="Disordered" evidence="6">
    <location>
        <begin position="495"/>
        <end position="570"/>
    </location>
</feature>
<evidence type="ECO:0000256" key="5">
    <source>
        <dbReference type="SAM" id="Coils"/>
    </source>
</evidence>
<evidence type="ECO:0000256" key="4">
    <source>
        <dbReference type="ARBA" id="ARBA00023157"/>
    </source>
</evidence>
<dbReference type="InterPro" id="IPR045149">
    <property type="entry name" value="OS-9-like"/>
</dbReference>
<evidence type="ECO:0000313" key="10">
    <source>
        <dbReference type="RefSeq" id="XP_014662880.1"/>
    </source>
</evidence>
<gene>
    <name evidence="10" type="primary">LOC106805695</name>
</gene>
<feature type="compositionally biased region" description="Acidic residues" evidence="6">
    <location>
        <begin position="495"/>
        <end position="513"/>
    </location>
</feature>
<name>A0ABM1DSF9_PRICU</name>
<evidence type="ECO:0000256" key="1">
    <source>
        <dbReference type="ARBA" id="ARBA00004240"/>
    </source>
</evidence>
<feature type="compositionally biased region" description="Polar residues" evidence="6">
    <location>
        <begin position="528"/>
        <end position="542"/>
    </location>
</feature>
<dbReference type="PANTHER" id="PTHR15414">
    <property type="entry name" value="OS-9-RELATED"/>
    <property type="match status" value="1"/>
</dbReference>
<feature type="signal peptide" evidence="7">
    <location>
        <begin position="1"/>
        <end position="23"/>
    </location>
</feature>
<dbReference type="PROSITE" id="PS51914">
    <property type="entry name" value="MRH"/>
    <property type="match status" value="1"/>
</dbReference>
<evidence type="ECO:0000313" key="9">
    <source>
        <dbReference type="Proteomes" id="UP000695022"/>
    </source>
</evidence>
<accession>A0ABM1DSF9</accession>
<reference evidence="10" key="1">
    <citation type="submission" date="2025-08" db="UniProtKB">
        <authorList>
            <consortium name="RefSeq"/>
        </authorList>
    </citation>
    <scope>IDENTIFICATION</scope>
</reference>
<keyword evidence="5" id="KW-0175">Coiled coil</keyword>
<dbReference type="Proteomes" id="UP000695022">
    <property type="component" value="Unplaced"/>
</dbReference>
<dbReference type="InterPro" id="IPR009011">
    <property type="entry name" value="Man6P_isomerase_rcpt-bd_dom_sf"/>
</dbReference>
<feature type="compositionally biased region" description="Basic and acidic residues" evidence="6">
    <location>
        <begin position="297"/>
        <end position="314"/>
    </location>
</feature>
<feature type="region of interest" description="Disordered" evidence="6">
    <location>
        <begin position="283"/>
        <end position="336"/>
    </location>
</feature>
<evidence type="ECO:0000256" key="3">
    <source>
        <dbReference type="ARBA" id="ARBA00022824"/>
    </source>
</evidence>
<keyword evidence="2 7" id="KW-0732">Signal</keyword>
<evidence type="ECO:0000256" key="2">
    <source>
        <dbReference type="ARBA" id="ARBA00022729"/>
    </source>
</evidence>
<evidence type="ECO:0000256" key="6">
    <source>
        <dbReference type="SAM" id="MobiDB-lite"/>
    </source>
</evidence>
<dbReference type="InterPro" id="IPR012913">
    <property type="entry name" value="OS9-like_dom"/>
</dbReference>
<keyword evidence="3" id="KW-0256">Endoplasmic reticulum</keyword>
<dbReference type="Pfam" id="PF07915">
    <property type="entry name" value="PRKCSH"/>
    <property type="match status" value="1"/>
</dbReference>
<dbReference type="InterPro" id="IPR044865">
    <property type="entry name" value="MRH_dom"/>
</dbReference>
<dbReference type="PANTHER" id="PTHR15414:SF5">
    <property type="entry name" value="PROTEIN OS-9"/>
    <property type="match status" value="1"/>
</dbReference>
<feature type="chain" id="PRO_5045905414" evidence="7">
    <location>
        <begin position="24"/>
        <end position="765"/>
    </location>
</feature>
<evidence type="ECO:0000256" key="7">
    <source>
        <dbReference type="SAM" id="SignalP"/>
    </source>
</evidence>
<proteinExistence type="predicted"/>
<feature type="coiled-coil region" evidence="5">
    <location>
        <begin position="244"/>
        <end position="271"/>
    </location>
</feature>
<evidence type="ECO:0000259" key="8">
    <source>
        <dbReference type="PROSITE" id="PS51914"/>
    </source>
</evidence>
<feature type="region of interest" description="Disordered" evidence="6">
    <location>
        <begin position="433"/>
        <end position="474"/>
    </location>
</feature>
<feature type="region of interest" description="Disordered" evidence="6">
    <location>
        <begin position="582"/>
        <end position="601"/>
    </location>
</feature>
<feature type="compositionally biased region" description="Basic and acidic residues" evidence="6">
    <location>
        <begin position="543"/>
        <end position="557"/>
    </location>
</feature>
<protein>
    <submittedName>
        <fullName evidence="10">Protein OS-9-like isoform X1</fullName>
    </submittedName>
</protein>
<keyword evidence="4" id="KW-1015">Disulfide bond</keyword>
<dbReference type="Gene3D" id="2.70.130.10">
    <property type="entry name" value="Mannose-6-phosphate receptor binding domain"/>
    <property type="match status" value="1"/>
</dbReference>
<dbReference type="RefSeq" id="XP_014662880.1">
    <property type="nucleotide sequence ID" value="XM_014807394.1"/>
</dbReference>
<comment type="subcellular location">
    <subcellularLocation>
        <location evidence="1">Endoplasmic reticulum</location>
    </subcellularLocation>
</comment>
<feature type="domain" description="MRH" evidence="8">
    <location>
        <begin position="101"/>
        <end position="223"/>
    </location>
</feature>
<dbReference type="GeneID" id="106805695"/>
<sequence>MAVMKICICLLLYIFMCFSDVRALLDFEELRSVQYSLDILNSPVLLSQENADGTVLISSKHGQQYQCALPDTQVSIEKEKEDEKVATEIGISELLKPLSDAPCLIKEAGWWIYEFCYGKYITQYHLEGKKRSGDEIVLGIYESEYDWIENGEKKQSAKNENQLSRYHSQHYVNGTKCDLTEKERKTEVRFMCEEGKGDYIARIEEPQTCSYIVTVHTMRICHHPYLKRPQKLKSHPIVCSPALSQQQYDRYLKVEEEAERVKEELAAKKAEVLAHLKGTKTESAEAKSDAVISGDNLVRESDGRQEDGENKVEQSSEQDAVGAERVEEEDEEADGVSVQMKVINSEEELDRYMKEVAKEAQSQMVIKHYKSFQDETLKLLEESESDEEYDDYEEKLTEQLEKELMEEYEKELNTVLGDDLSAQKVSEVRQQLETVLTSTSQEQDDDDDDDDAEQSEEWADTSDEETLDGDAENDVALTKLANALNKLLRQLDNLEENIESNDEELDQQGEDALQDGAPENKMEDDQQTEPLSDLTQMPTSTAEVRKDILMKKDKDEKEENGDVYEALNMKRDPANNIEREIDEEIDGEKSPSGSEVQPNDREHYVSRALREKVDQYKQRNSIRMRVSRIKQTLQEHMHKQNARSEQLKKLEGAIKEQLEKAGLDASGQKIQVRIVTTGFDVTDNVHMLSDEETLQFKNLIASVLGANKDMIQEKERHNVLEKNYNYVWQASVAAQKTETKHDTSDADQQSIVSAFIRMEDEDEDL</sequence>
<feature type="compositionally biased region" description="Acidic residues" evidence="6">
    <location>
        <begin position="442"/>
        <end position="473"/>
    </location>
</feature>
<dbReference type="SUPFAM" id="SSF50911">
    <property type="entry name" value="Mannose 6-phosphate receptor domain"/>
    <property type="match status" value="1"/>
</dbReference>